<keyword evidence="2" id="KW-1185">Reference proteome</keyword>
<name>A0ACC3T3I9_LIPKO</name>
<protein>
    <submittedName>
        <fullName evidence="1">Uncharacterized protein</fullName>
    </submittedName>
</protein>
<accession>A0ACC3T3I9</accession>
<organism evidence="1 2">
    <name type="scientific">Lipomyces kononenkoae</name>
    <name type="common">Yeast</name>
    <dbReference type="NCBI Taxonomy" id="34357"/>
    <lineage>
        <taxon>Eukaryota</taxon>
        <taxon>Fungi</taxon>
        <taxon>Dikarya</taxon>
        <taxon>Ascomycota</taxon>
        <taxon>Saccharomycotina</taxon>
        <taxon>Lipomycetes</taxon>
        <taxon>Lipomycetales</taxon>
        <taxon>Lipomycetaceae</taxon>
        <taxon>Lipomyces</taxon>
    </lineage>
</organism>
<comment type="caution">
    <text evidence="1">The sequence shown here is derived from an EMBL/GenBank/DDBJ whole genome shotgun (WGS) entry which is preliminary data.</text>
</comment>
<evidence type="ECO:0000313" key="1">
    <source>
        <dbReference type="EMBL" id="KAK9238497.1"/>
    </source>
</evidence>
<sequence>MTNVSLYDLAADVASVIDTLGGGQAIVIGHAFGTFLAKLSAATYPEKVPAIVVAAPGGIHLPSNIANMLFIAGCNTSLPLSERLDALQTAFFAPYHDARIWLDGWYTEVVPILLKFWS</sequence>
<gene>
    <name evidence="1" type="ORF">V1525DRAFT_103340</name>
</gene>
<proteinExistence type="predicted"/>
<dbReference type="EMBL" id="MU971355">
    <property type="protein sequence ID" value="KAK9238497.1"/>
    <property type="molecule type" value="Genomic_DNA"/>
</dbReference>
<reference evidence="2" key="1">
    <citation type="journal article" date="2024" name="Front. Bioeng. Biotechnol.">
        <title>Genome-scale model development and genomic sequencing of the oleaginous clade Lipomyces.</title>
        <authorList>
            <person name="Czajka J.J."/>
            <person name="Han Y."/>
            <person name="Kim J."/>
            <person name="Mondo S.J."/>
            <person name="Hofstad B.A."/>
            <person name="Robles A."/>
            <person name="Haridas S."/>
            <person name="Riley R."/>
            <person name="LaButti K."/>
            <person name="Pangilinan J."/>
            <person name="Andreopoulos W."/>
            <person name="Lipzen A."/>
            <person name="Yan J."/>
            <person name="Wang M."/>
            <person name="Ng V."/>
            <person name="Grigoriev I.V."/>
            <person name="Spatafora J.W."/>
            <person name="Magnuson J.K."/>
            <person name="Baker S.E."/>
            <person name="Pomraning K.R."/>
        </authorList>
    </citation>
    <scope>NUCLEOTIDE SEQUENCE [LARGE SCALE GENOMIC DNA]</scope>
    <source>
        <strain evidence="2">CBS 7786</strain>
    </source>
</reference>
<dbReference type="Proteomes" id="UP001433508">
    <property type="component" value="Unassembled WGS sequence"/>
</dbReference>
<evidence type="ECO:0000313" key="2">
    <source>
        <dbReference type="Proteomes" id="UP001433508"/>
    </source>
</evidence>